<organism evidence="2 3">
    <name type="scientific">Actibacterium mucosum KCTC 23349</name>
    <dbReference type="NCBI Taxonomy" id="1454373"/>
    <lineage>
        <taxon>Bacteria</taxon>
        <taxon>Pseudomonadati</taxon>
        <taxon>Pseudomonadota</taxon>
        <taxon>Alphaproteobacteria</taxon>
        <taxon>Rhodobacterales</taxon>
        <taxon>Roseobacteraceae</taxon>
        <taxon>Actibacterium</taxon>
    </lineage>
</organism>
<feature type="transmembrane region" description="Helical" evidence="1">
    <location>
        <begin position="69"/>
        <end position="88"/>
    </location>
</feature>
<dbReference type="Proteomes" id="UP000026249">
    <property type="component" value="Unassembled WGS sequence"/>
</dbReference>
<dbReference type="EMBL" id="JFKE01000004">
    <property type="protein sequence ID" value="KAJ55494.1"/>
    <property type="molecule type" value="Genomic_DNA"/>
</dbReference>
<proteinExistence type="predicted"/>
<keyword evidence="1" id="KW-1133">Transmembrane helix</keyword>
<keyword evidence="1" id="KW-0812">Transmembrane</keyword>
<feature type="transmembrane region" description="Helical" evidence="1">
    <location>
        <begin position="39"/>
        <end position="57"/>
    </location>
</feature>
<name>A0A037ZIP0_9RHOB</name>
<feature type="transmembrane region" description="Helical" evidence="1">
    <location>
        <begin position="94"/>
        <end position="113"/>
    </location>
</feature>
<evidence type="ECO:0000313" key="2">
    <source>
        <dbReference type="EMBL" id="KAJ55494.1"/>
    </source>
</evidence>
<evidence type="ECO:0000256" key="1">
    <source>
        <dbReference type="SAM" id="Phobius"/>
    </source>
</evidence>
<accession>A0A037ZIP0</accession>
<comment type="caution">
    <text evidence="2">The sequence shown here is derived from an EMBL/GenBank/DDBJ whole genome shotgun (WGS) entry which is preliminary data.</text>
</comment>
<keyword evidence="3" id="KW-1185">Reference proteome</keyword>
<reference evidence="2 3" key="1">
    <citation type="submission" date="2014-03" db="EMBL/GenBank/DDBJ databases">
        <title>Draft Genome Sequence of Actibacterium mucosum KCTC 23349, a Marine Alphaproteobacterium with Complex Ionic Requirements Isolated from Mediterranean Seawater at Malvarrosa Beach, Valencia, Spain.</title>
        <authorList>
            <person name="Arahal D.R."/>
            <person name="Shao Z."/>
            <person name="Lai Q."/>
            <person name="Pujalte M.J."/>
        </authorList>
    </citation>
    <scope>NUCLEOTIDE SEQUENCE [LARGE SCALE GENOMIC DNA]</scope>
    <source>
        <strain evidence="2 3">KCTC 23349</strain>
    </source>
</reference>
<gene>
    <name evidence="2" type="ORF">ACMU_12435</name>
</gene>
<evidence type="ECO:0000313" key="3">
    <source>
        <dbReference type="Proteomes" id="UP000026249"/>
    </source>
</evidence>
<keyword evidence="1" id="KW-0472">Membrane</keyword>
<protein>
    <submittedName>
        <fullName evidence="2">Uncharacterized protein</fullName>
    </submittedName>
</protein>
<sequence length="129" mass="14229">MIADIWRSFRRMPGWVQIWVAFILAPANLATLTMVGQPWGWTVTGLAIGGMLPNLVIMGAERGLSKLMALPHLIMWTPLVAYLAYLLSTGAANSGYGALLWAVLIINVISLAFDFPDFVKWRRGDRAIA</sequence>
<dbReference type="AlphaFoldDB" id="A0A037ZIP0"/>